<reference evidence="1" key="1">
    <citation type="journal article" date="2021" name="Nat. Commun.">
        <title>Genetic determinants of endophytism in the Arabidopsis root mycobiome.</title>
        <authorList>
            <person name="Mesny F."/>
            <person name="Miyauchi S."/>
            <person name="Thiergart T."/>
            <person name="Pickel B."/>
            <person name="Atanasova L."/>
            <person name="Karlsson M."/>
            <person name="Huettel B."/>
            <person name="Barry K.W."/>
            <person name="Haridas S."/>
            <person name="Chen C."/>
            <person name="Bauer D."/>
            <person name="Andreopoulos W."/>
            <person name="Pangilinan J."/>
            <person name="LaButti K."/>
            <person name="Riley R."/>
            <person name="Lipzen A."/>
            <person name="Clum A."/>
            <person name="Drula E."/>
            <person name="Henrissat B."/>
            <person name="Kohler A."/>
            <person name="Grigoriev I.V."/>
            <person name="Martin F.M."/>
            <person name="Hacquard S."/>
        </authorList>
    </citation>
    <scope>NUCLEOTIDE SEQUENCE</scope>
    <source>
        <strain evidence="1">MPI-CAGE-CH-0235</strain>
    </source>
</reference>
<evidence type="ECO:0000313" key="2">
    <source>
        <dbReference type="Proteomes" id="UP000813444"/>
    </source>
</evidence>
<organism evidence="1 2">
    <name type="scientific">Stachybotrys elegans</name>
    <dbReference type="NCBI Taxonomy" id="80388"/>
    <lineage>
        <taxon>Eukaryota</taxon>
        <taxon>Fungi</taxon>
        <taxon>Dikarya</taxon>
        <taxon>Ascomycota</taxon>
        <taxon>Pezizomycotina</taxon>
        <taxon>Sordariomycetes</taxon>
        <taxon>Hypocreomycetidae</taxon>
        <taxon>Hypocreales</taxon>
        <taxon>Stachybotryaceae</taxon>
        <taxon>Stachybotrys</taxon>
    </lineage>
</organism>
<sequence>MIRKWCKTRPLVTNRRRLRVRTSGRRCAAGQYPYRRHASETYMLGVFYYEDVAISTSGLEPCQQSTLGKSWESCARHKGERSTLISSALTRDQTTRRVHAGAKGAVAGDIPAASSQTKPAMAAVARVPHTKAYGAWRMGLGSGASRRLWSTDRLCLSQKVAANMCITLLGDGDIRSPNRLILESAGTHNMIGPNGQAGSSSPKNLTSISLYFRRLKHLRLAPGSRGVLW</sequence>
<dbReference type="AlphaFoldDB" id="A0A8K0WV48"/>
<gene>
    <name evidence="1" type="ORF">B0I35DRAFT_131690</name>
</gene>
<proteinExistence type="predicted"/>
<keyword evidence="2" id="KW-1185">Reference proteome</keyword>
<comment type="caution">
    <text evidence="1">The sequence shown here is derived from an EMBL/GenBank/DDBJ whole genome shotgun (WGS) entry which is preliminary data.</text>
</comment>
<name>A0A8K0WV48_9HYPO</name>
<dbReference type="EMBL" id="JAGPNK010000002">
    <property type="protein sequence ID" value="KAH7326325.1"/>
    <property type="molecule type" value="Genomic_DNA"/>
</dbReference>
<protein>
    <submittedName>
        <fullName evidence="1">Uncharacterized protein</fullName>
    </submittedName>
</protein>
<accession>A0A8K0WV48</accession>
<dbReference type="Proteomes" id="UP000813444">
    <property type="component" value="Unassembled WGS sequence"/>
</dbReference>
<evidence type="ECO:0000313" key="1">
    <source>
        <dbReference type="EMBL" id="KAH7326325.1"/>
    </source>
</evidence>